<evidence type="ECO:0000256" key="4">
    <source>
        <dbReference type="ARBA" id="ARBA00022989"/>
    </source>
</evidence>
<feature type="transmembrane region" description="Helical" evidence="6">
    <location>
        <begin position="117"/>
        <end position="144"/>
    </location>
</feature>
<evidence type="ECO:0000256" key="6">
    <source>
        <dbReference type="SAM" id="Phobius"/>
    </source>
</evidence>
<keyword evidence="4 6" id="KW-1133">Transmembrane helix</keyword>
<name>A0A7W7ZHH2_9BACT</name>
<feature type="transmembrane region" description="Helical" evidence="6">
    <location>
        <begin position="301"/>
        <end position="323"/>
    </location>
</feature>
<feature type="transmembrane region" description="Helical" evidence="6">
    <location>
        <begin position="151"/>
        <end position="171"/>
    </location>
</feature>
<dbReference type="RefSeq" id="WP_184221799.1">
    <property type="nucleotide sequence ID" value="NZ_JACHIP010000007.1"/>
</dbReference>
<dbReference type="PANTHER" id="PTHR30250:SF11">
    <property type="entry name" value="O-ANTIGEN TRANSPORTER-RELATED"/>
    <property type="match status" value="1"/>
</dbReference>
<keyword evidence="2" id="KW-1003">Cell membrane</keyword>
<keyword evidence="3 6" id="KW-0812">Transmembrane</keyword>
<evidence type="ECO:0000256" key="1">
    <source>
        <dbReference type="ARBA" id="ARBA00004651"/>
    </source>
</evidence>
<dbReference type="EMBL" id="JACHIP010000007">
    <property type="protein sequence ID" value="MBB5059886.1"/>
    <property type="molecule type" value="Genomic_DNA"/>
</dbReference>
<gene>
    <name evidence="7" type="ORF">HDF16_004615</name>
</gene>
<feature type="transmembrane region" description="Helical" evidence="6">
    <location>
        <begin position="329"/>
        <end position="353"/>
    </location>
</feature>
<accession>A0A7W7ZHH2</accession>
<feature type="transmembrane region" description="Helical" evidence="6">
    <location>
        <begin position="86"/>
        <end position="111"/>
    </location>
</feature>
<dbReference type="InterPro" id="IPR002797">
    <property type="entry name" value="Polysacc_synth"/>
</dbReference>
<feature type="transmembrane region" description="Helical" evidence="6">
    <location>
        <begin position="365"/>
        <end position="383"/>
    </location>
</feature>
<dbReference type="GO" id="GO:0005886">
    <property type="term" value="C:plasma membrane"/>
    <property type="evidence" value="ECO:0007669"/>
    <property type="project" value="UniProtKB-SubCell"/>
</dbReference>
<evidence type="ECO:0000313" key="8">
    <source>
        <dbReference type="Proteomes" id="UP000540989"/>
    </source>
</evidence>
<protein>
    <submittedName>
        <fullName evidence="7">O-antigen/teichoic acid export membrane protein</fullName>
    </submittedName>
</protein>
<keyword evidence="5 6" id="KW-0472">Membrane</keyword>
<sequence>MKILEKFGNKHLLRDTLHLSLGQGGKVTLQAVSFLISARILGPSFYGAIVSITALTAILAPYSGLGTPNLFIKNFRSGERSMEVCWGNGLLITTVTGLILSIGITLLNLVIHLNATLLIIFIFAICEMVFGRIVELASFGFAAVGSMKDTALQGFIMQLLRVIAILLLAAFCHPVTFNEWLVAYVITSLLGLAYALFKGMQFFGRPKWDAAAAVADVKEGIFFCVSNSAQNIYNDIDKTMLGRLASLADTGIYGAAYRFIDTAMTPVRSLISAAYPQFFRIGAEGGIRATRAYAIKLIKKAVLYGIAIWAGLTAIAPLLPYVLGHRYDTIVVALRLLAVIPLLRCVHSFLADALTGAGFQASRTVVQLVIALINILLNLWILPRYTWRGAAWTSVGCDALLVLSYFLLVQWKISRAASSPTPAAVA</sequence>
<dbReference type="AlphaFoldDB" id="A0A7W7ZHH2"/>
<evidence type="ECO:0000313" key="7">
    <source>
        <dbReference type="EMBL" id="MBB5059886.1"/>
    </source>
</evidence>
<comment type="subcellular location">
    <subcellularLocation>
        <location evidence="1">Cell membrane</location>
        <topology evidence="1">Multi-pass membrane protein</topology>
    </subcellularLocation>
</comment>
<keyword evidence="8" id="KW-1185">Reference proteome</keyword>
<dbReference type="Pfam" id="PF01943">
    <property type="entry name" value="Polysacc_synt"/>
    <property type="match status" value="1"/>
</dbReference>
<dbReference type="Proteomes" id="UP000540989">
    <property type="component" value="Unassembled WGS sequence"/>
</dbReference>
<organism evidence="7 8">
    <name type="scientific">Granulicella aggregans</name>
    <dbReference type="NCBI Taxonomy" id="474949"/>
    <lineage>
        <taxon>Bacteria</taxon>
        <taxon>Pseudomonadati</taxon>
        <taxon>Acidobacteriota</taxon>
        <taxon>Terriglobia</taxon>
        <taxon>Terriglobales</taxon>
        <taxon>Acidobacteriaceae</taxon>
        <taxon>Granulicella</taxon>
    </lineage>
</organism>
<evidence type="ECO:0000256" key="5">
    <source>
        <dbReference type="ARBA" id="ARBA00023136"/>
    </source>
</evidence>
<evidence type="ECO:0000256" key="3">
    <source>
        <dbReference type="ARBA" id="ARBA00022692"/>
    </source>
</evidence>
<reference evidence="7 8" key="1">
    <citation type="submission" date="2020-08" db="EMBL/GenBank/DDBJ databases">
        <title>Genomic Encyclopedia of Type Strains, Phase IV (KMG-V): Genome sequencing to study the core and pangenomes of soil and plant-associated prokaryotes.</title>
        <authorList>
            <person name="Whitman W."/>
        </authorList>
    </citation>
    <scope>NUCLEOTIDE SEQUENCE [LARGE SCALE GENOMIC DNA]</scope>
    <source>
        <strain evidence="7 8">M8UP14</strain>
    </source>
</reference>
<feature type="transmembrane region" description="Helical" evidence="6">
    <location>
        <begin position="177"/>
        <end position="197"/>
    </location>
</feature>
<comment type="caution">
    <text evidence="7">The sequence shown here is derived from an EMBL/GenBank/DDBJ whole genome shotgun (WGS) entry which is preliminary data.</text>
</comment>
<dbReference type="InterPro" id="IPR050833">
    <property type="entry name" value="Poly_Biosynth_Transport"/>
</dbReference>
<feature type="transmembrane region" description="Helical" evidence="6">
    <location>
        <begin position="45"/>
        <end position="65"/>
    </location>
</feature>
<dbReference type="PANTHER" id="PTHR30250">
    <property type="entry name" value="PST FAMILY PREDICTED COLANIC ACID TRANSPORTER"/>
    <property type="match status" value="1"/>
</dbReference>
<proteinExistence type="predicted"/>
<evidence type="ECO:0000256" key="2">
    <source>
        <dbReference type="ARBA" id="ARBA00022475"/>
    </source>
</evidence>
<feature type="transmembrane region" description="Helical" evidence="6">
    <location>
        <begin position="389"/>
        <end position="408"/>
    </location>
</feature>